<name>A0A9J7A0C1_9GAMM</name>
<organism evidence="1 2">
    <name type="scientific">Candidatus Endoriftia persephonae</name>
    <dbReference type="NCBI Taxonomy" id="393765"/>
    <lineage>
        <taxon>Bacteria</taxon>
        <taxon>Pseudomonadati</taxon>
        <taxon>Pseudomonadota</taxon>
        <taxon>Gammaproteobacteria</taxon>
        <taxon>Chromatiales</taxon>
        <taxon>Sedimenticolaceae</taxon>
        <taxon>Candidatus Endoriftia</taxon>
    </lineage>
</organism>
<protein>
    <recommendedName>
        <fullName evidence="3">SHOCT domain-containing protein</fullName>
    </recommendedName>
</protein>
<sequence>MNTRVGVTPLILEQGKVFPIVYPREKHPLYGTVEVRKVGCATQRLRVGTQEIAKGVHARLECNEVEPSIMPSDYQPKLPESTAIQQSGKTVEKASPFFEMRLRRVIELREKGLITKQEASEIRDRILDEL</sequence>
<dbReference type="EMBL" id="CP090569">
    <property type="protein sequence ID" value="USF88399.1"/>
    <property type="molecule type" value="Genomic_DNA"/>
</dbReference>
<proteinExistence type="predicted"/>
<gene>
    <name evidence="1" type="ORF">L0Y14_03945</name>
</gene>
<dbReference type="Proteomes" id="UP001056649">
    <property type="component" value="Chromosome"/>
</dbReference>
<keyword evidence="2" id="KW-1185">Reference proteome</keyword>
<dbReference type="RefSeq" id="WP_139042190.1">
    <property type="nucleotide sequence ID" value="NZ_CP090569.1"/>
</dbReference>
<evidence type="ECO:0008006" key="3">
    <source>
        <dbReference type="Google" id="ProtNLM"/>
    </source>
</evidence>
<dbReference type="AlphaFoldDB" id="A0A9J7A0C1"/>
<evidence type="ECO:0000313" key="1">
    <source>
        <dbReference type="EMBL" id="USF88399.1"/>
    </source>
</evidence>
<dbReference type="KEGG" id="eps:L0Y14_03945"/>
<accession>A0A9J7A0C1</accession>
<reference evidence="1" key="1">
    <citation type="journal article" date="2022" name="Mol. Ecol. Resour.">
        <title>The complete and closed genome of the facultative generalist Candidatus Endoriftia persephone from deep-sea hydrothermal vents.</title>
        <authorList>
            <person name="de Oliveira A.L."/>
            <person name="Srivastava A."/>
            <person name="Espada-Hinojosa S."/>
            <person name="Bright M."/>
        </authorList>
    </citation>
    <scope>NUCLEOTIDE SEQUENCE</scope>
    <source>
        <strain evidence="1">Tica-EPR-9o50.N</strain>
    </source>
</reference>
<evidence type="ECO:0000313" key="2">
    <source>
        <dbReference type="Proteomes" id="UP001056649"/>
    </source>
</evidence>